<name>A0A9P5SMI5_9FUNG</name>
<organism evidence="6 7">
    <name type="scientific">Podila minutissima</name>
    <dbReference type="NCBI Taxonomy" id="64525"/>
    <lineage>
        <taxon>Eukaryota</taxon>
        <taxon>Fungi</taxon>
        <taxon>Fungi incertae sedis</taxon>
        <taxon>Mucoromycota</taxon>
        <taxon>Mortierellomycotina</taxon>
        <taxon>Mortierellomycetes</taxon>
        <taxon>Mortierellales</taxon>
        <taxon>Mortierellaceae</taxon>
        <taxon>Podila</taxon>
    </lineage>
</organism>
<dbReference type="InterPro" id="IPR045166">
    <property type="entry name" value="Spp2-like"/>
</dbReference>
<keyword evidence="7" id="KW-1185">Reference proteome</keyword>
<sequence>MSAPIKLTFGNAKANKPVLAKKAVAAFASNDTHEPAKKDEFISGFNENKITSLAPKEEPKLLIIPKQENADWRSKSLEKRKKQYMPEESVRTPMEIIEEPVKEVGYGLQITKRVKVEHVPQEETASEPVVEQIAEATIVIEKEETIDELAARKIMEDLNGYGPEARKLVLEGQENIHADDVEAFQKNLEELPDEATLEDYDKVPVEEFGAALLRGMGWNGDAKGSEAIEFNRRPALLGLGAKPKEPEPITKKYIKPGESRTPQAISVPTSHTTGRSNASSSRDRDNRRDYSRDQDKYRDDRESRRESSNSSRRHDDRSSRRDDREDRDRRRDEPSDRPKRNDDRDDRDRSRSNRSERDSDRDRDRSKRDRNYRDDRDRDRDTRRDRERDGR</sequence>
<comment type="subcellular location">
    <subcellularLocation>
        <location evidence="1">Nucleus</location>
    </subcellularLocation>
</comment>
<evidence type="ECO:0000259" key="5">
    <source>
        <dbReference type="Pfam" id="PF12656"/>
    </source>
</evidence>
<comment type="similarity">
    <text evidence="2">Belongs to the SPP2 family.</text>
</comment>
<gene>
    <name evidence="6" type="ORF">BG006_004178</name>
</gene>
<accession>A0A9P5SMI5</accession>
<feature type="compositionally biased region" description="Basic and acidic residues" evidence="4">
    <location>
        <begin position="242"/>
        <end position="258"/>
    </location>
</feature>
<comment type="caution">
    <text evidence="6">The sequence shown here is derived from an EMBL/GenBank/DDBJ whole genome shotgun (WGS) entry which is preliminary data.</text>
</comment>
<proteinExistence type="inferred from homology"/>
<dbReference type="Proteomes" id="UP000696485">
    <property type="component" value="Unassembled WGS sequence"/>
</dbReference>
<evidence type="ECO:0000256" key="1">
    <source>
        <dbReference type="ARBA" id="ARBA00004123"/>
    </source>
</evidence>
<dbReference type="PANTHER" id="PTHR15818:SF2">
    <property type="entry name" value="G-PATCH DOMAIN AND KOW MOTIFS-CONTAINING PROTEIN"/>
    <property type="match status" value="1"/>
</dbReference>
<dbReference type="GO" id="GO:0005681">
    <property type="term" value="C:spliceosomal complex"/>
    <property type="evidence" value="ECO:0007669"/>
    <property type="project" value="TreeGrafter"/>
</dbReference>
<feature type="compositionally biased region" description="Polar residues" evidence="4">
    <location>
        <begin position="260"/>
        <end position="274"/>
    </location>
</feature>
<evidence type="ECO:0000256" key="4">
    <source>
        <dbReference type="SAM" id="MobiDB-lite"/>
    </source>
</evidence>
<reference evidence="6" key="1">
    <citation type="journal article" date="2020" name="Fungal Divers.">
        <title>Resolving the Mortierellaceae phylogeny through synthesis of multi-gene phylogenetics and phylogenomics.</title>
        <authorList>
            <person name="Vandepol N."/>
            <person name="Liber J."/>
            <person name="Desiro A."/>
            <person name="Na H."/>
            <person name="Kennedy M."/>
            <person name="Barry K."/>
            <person name="Grigoriev I.V."/>
            <person name="Miller A.N."/>
            <person name="O'Donnell K."/>
            <person name="Stajich J.E."/>
            <person name="Bonito G."/>
        </authorList>
    </citation>
    <scope>NUCLEOTIDE SEQUENCE</scope>
    <source>
        <strain evidence="6">NVP1</strain>
    </source>
</reference>
<dbReference type="GO" id="GO:0000398">
    <property type="term" value="P:mRNA splicing, via spliceosome"/>
    <property type="evidence" value="ECO:0007669"/>
    <property type="project" value="InterPro"/>
</dbReference>
<feature type="compositionally biased region" description="Basic and acidic residues" evidence="4">
    <location>
        <begin position="281"/>
        <end position="391"/>
    </location>
</feature>
<feature type="domain" description="Spp2/MOS2 G-patch" evidence="5">
    <location>
        <begin position="192"/>
        <end position="245"/>
    </location>
</feature>
<evidence type="ECO:0000313" key="7">
    <source>
        <dbReference type="Proteomes" id="UP000696485"/>
    </source>
</evidence>
<evidence type="ECO:0000256" key="2">
    <source>
        <dbReference type="ARBA" id="ARBA00008576"/>
    </source>
</evidence>
<protein>
    <recommendedName>
        <fullName evidence="5">Spp2/MOS2 G-patch domain-containing protein</fullName>
    </recommendedName>
</protein>
<dbReference type="Pfam" id="PF12656">
    <property type="entry name" value="G-patch_2"/>
    <property type="match status" value="1"/>
</dbReference>
<dbReference type="PANTHER" id="PTHR15818">
    <property type="entry name" value="G PATCH AND KOW-CONTAINING"/>
    <property type="match status" value="1"/>
</dbReference>
<feature type="non-terminal residue" evidence="6">
    <location>
        <position position="391"/>
    </location>
</feature>
<dbReference type="EMBL" id="JAAAUY010000230">
    <property type="protein sequence ID" value="KAF9332959.1"/>
    <property type="molecule type" value="Genomic_DNA"/>
</dbReference>
<dbReference type="AlphaFoldDB" id="A0A9P5SMI5"/>
<evidence type="ECO:0000256" key="3">
    <source>
        <dbReference type="ARBA" id="ARBA00023242"/>
    </source>
</evidence>
<dbReference type="InterPro" id="IPR026822">
    <property type="entry name" value="Spp2/MOS2_G-patch"/>
</dbReference>
<keyword evidence="3" id="KW-0539">Nucleus</keyword>
<evidence type="ECO:0000313" key="6">
    <source>
        <dbReference type="EMBL" id="KAF9332959.1"/>
    </source>
</evidence>
<feature type="region of interest" description="Disordered" evidence="4">
    <location>
        <begin position="230"/>
        <end position="391"/>
    </location>
</feature>